<dbReference type="SUPFAM" id="SSF54427">
    <property type="entry name" value="NTF2-like"/>
    <property type="match status" value="1"/>
</dbReference>
<evidence type="ECO:0000313" key="4">
    <source>
        <dbReference type="EMBL" id="OMC33125.1"/>
    </source>
</evidence>
<feature type="domain" description="SnoaL-like" evidence="2">
    <location>
        <begin position="308"/>
        <end position="420"/>
    </location>
</feature>
<sequence length="439" mass="47076">MFITATDGVQIHCQDIGRGPAVVLIAGFGLDGSIWGDTATRLIQSGYRVILLDQRGHGRSDKPVDGYDLPQLSSDVRCVLDGLGVTRATLVGHSFGGQVAMHAAVTMPDRVDRLVLVGSNGVRGSRSAVFPFGLLADSLMPAMCGAEMDHRVAARRNGIVLAFSTPPPEDLARTMVATSLQLPQWAALAIFETMFTADLTAELDTLNQPVLQVLGIEDRVHSVKGARWVAERLKDAELVEVPGCGHFPMLEHPAAFADALLAFLAGNRGRFDQIRSEIADYRWPIVKRTVSRIVESKGSTMSENTDAVNAFYTAINAKDAEALTTLVAERFAKNAAVEFPAGLPYGGRIEGAPQLAKVFAGMAGSPVPVGPHNIDITDVLEDGDQVAVRVAFDWSMPKGTAIRSTAIELWRFTDGKVIEMSAYYWDTVACQLALAGGTA</sequence>
<dbReference type="SUPFAM" id="SSF53474">
    <property type="entry name" value="alpha/beta-Hydrolases"/>
    <property type="match status" value="1"/>
</dbReference>
<name>A0ABD6QD29_MYCFO</name>
<dbReference type="GO" id="GO:0016787">
    <property type="term" value="F:hydrolase activity"/>
    <property type="evidence" value="ECO:0007669"/>
    <property type="project" value="UniProtKB-KW"/>
</dbReference>
<dbReference type="InterPro" id="IPR032710">
    <property type="entry name" value="NTF2-like_dom_sf"/>
</dbReference>
<dbReference type="Gene3D" id="3.10.450.50">
    <property type="match status" value="1"/>
</dbReference>
<dbReference type="InterPro" id="IPR000073">
    <property type="entry name" value="AB_hydrolase_1"/>
</dbReference>
<dbReference type="Pfam" id="PF12697">
    <property type="entry name" value="Abhydrolase_6"/>
    <property type="match status" value="1"/>
</dbReference>
<dbReference type="InterPro" id="IPR029058">
    <property type="entry name" value="AB_hydrolase_fold"/>
</dbReference>
<dbReference type="Proteomes" id="UP000187001">
    <property type="component" value="Unassembled WGS sequence"/>
</dbReference>
<dbReference type="InterPro" id="IPR037401">
    <property type="entry name" value="SnoaL-like"/>
</dbReference>
<dbReference type="InterPro" id="IPR050266">
    <property type="entry name" value="AB_hydrolase_sf"/>
</dbReference>
<dbReference type="PANTHER" id="PTHR43798:SF31">
    <property type="entry name" value="AB HYDROLASE SUPERFAMILY PROTEIN YCLE"/>
    <property type="match status" value="1"/>
</dbReference>
<dbReference type="InterPro" id="IPR000639">
    <property type="entry name" value="Epox_hydrolase-like"/>
</dbReference>
<feature type="domain" description="AB hydrolase-1" evidence="3">
    <location>
        <begin position="22"/>
        <end position="259"/>
    </location>
</feature>
<proteinExistence type="predicted"/>
<keyword evidence="1" id="KW-0378">Hydrolase</keyword>
<dbReference type="PRINTS" id="PR00412">
    <property type="entry name" value="EPOXHYDRLASE"/>
</dbReference>
<dbReference type="EMBL" id="MBER01000181">
    <property type="protein sequence ID" value="OMC33125.1"/>
    <property type="molecule type" value="Genomic_DNA"/>
</dbReference>
<dbReference type="PANTHER" id="PTHR43798">
    <property type="entry name" value="MONOACYLGLYCEROL LIPASE"/>
    <property type="match status" value="1"/>
</dbReference>
<accession>A0ABD6QD29</accession>
<dbReference type="Pfam" id="PF12680">
    <property type="entry name" value="SnoaL_2"/>
    <property type="match status" value="1"/>
</dbReference>
<evidence type="ECO:0000259" key="3">
    <source>
        <dbReference type="Pfam" id="PF12697"/>
    </source>
</evidence>
<organism evidence="4 5">
    <name type="scientific">Mycolicibacterium fortuitum</name>
    <name type="common">Mycobacterium fortuitum</name>
    <dbReference type="NCBI Taxonomy" id="1766"/>
    <lineage>
        <taxon>Bacteria</taxon>
        <taxon>Bacillati</taxon>
        <taxon>Actinomycetota</taxon>
        <taxon>Actinomycetes</taxon>
        <taxon>Mycobacteriales</taxon>
        <taxon>Mycobacteriaceae</taxon>
        <taxon>Mycolicibacterium</taxon>
    </lineage>
</organism>
<gene>
    <name evidence="4" type="ORF">A5742_14610</name>
</gene>
<evidence type="ECO:0000259" key="2">
    <source>
        <dbReference type="Pfam" id="PF12680"/>
    </source>
</evidence>
<comment type="caution">
    <text evidence="4">The sequence shown here is derived from an EMBL/GenBank/DDBJ whole genome shotgun (WGS) entry which is preliminary data.</text>
</comment>
<dbReference type="AlphaFoldDB" id="A0ABD6QD29"/>
<dbReference type="PRINTS" id="PR00111">
    <property type="entry name" value="ABHYDROLASE"/>
</dbReference>
<reference evidence="4 5" key="1">
    <citation type="submission" date="2016-07" db="EMBL/GenBank/DDBJ databases">
        <authorList>
            <person name="Sutton G."/>
            <person name="Brinkac L."/>
            <person name="Sanka R."/>
            <person name="Adams M."/>
            <person name="Lau E."/>
            <person name="Kumar A."/>
            <person name="Macaden R."/>
        </authorList>
    </citation>
    <scope>NUCLEOTIDE SEQUENCE [LARGE SCALE GENOMIC DNA]</scope>
    <source>
        <strain evidence="4 5">GA-0871</strain>
    </source>
</reference>
<protein>
    <submittedName>
        <fullName evidence="4">Uncharacterized protein</fullName>
    </submittedName>
</protein>
<dbReference type="RefSeq" id="WP_076208113.1">
    <property type="nucleotide sequence ID" value="NZ_MBER01000181.1"/>
</dbReference>
<dbReference type="Gene3D" id="3.40.50.1820">
    <property type="entry name" value="alpha/beta hydrolase"/>
    <property type="match status" value="1"/>
</dbReference>
<evidence type="ECO:0000313" key="5">
    <source>
        <dbReference type="Proteomes" id="UP000187001"/>
    </source>
</evidence>
<evidence type="ECO:0000256" key="1">
    <source>
        <dbReference type="ARBA" id="ARBA00022801"/>
    </source>
</evidence>